<dbReference type="InterPro" id="IPR010065">
    <property type="entry name" value="AA_ABC_transptr_permease_3TM"/>
</dbReference>
<comment type="caution">
    <text evidence="10">The sequence shown here is derived from an EMBL/GenBank/DDBJ whole genome shotgun (WGS) entry which is preliminary data.</text>
</comment>
<keyword evidence="7 8" id="KW-0472">Membrane</keyword>
<keyword evidence="2 8" id="KW-0813">Transport</keyword>
<keyword evidence="4 8" id="KW-0812">Transmembrane</keyword>
<comment type="similarity">
    <text evidence="8">Belongs to the binding-protein-dependent transport system permease family.</text>
</comment>
<dbReference type="GO" id="GO:0043190">
    <property type="term" value="C:ATP-binding cassette (ABC) transporter complex"/>
    <property type="evidence" value="ECO:0007669"/>
    <property type="project" value="InterPro"/>
</dbReference>
<evidence type="ECO:0000256" key="5">
    <source>
        <dbReference type="ARBA" id="ARBA00022970"/>
    </source>
</evidence>
<feature type="domain" description="ABC transmembrane type-1" evidence="9">
    <location>
        <begin position="19"/>
        <end position="210"/>
    </location>
</feature>
<evidence type="ECO:0000256" key="2">
    <source>
        <dbReference type="ARBA" id="ARBA00022448"/>
    </source>
</evidence>
<feature type="transmembrane region" description="Helical" evidence="8">
    <location>
        <begin position="20"/>
        <end position="43"/>
    </location>
</feature>
<evidence type="ECO:0000313" key="10">
    <source>
        <dbReference type="EMBL" id="KRM73858.1"/>
    </source>
</evidence>
<dbReference type="AlphaFoldDB" id="A0A0R2B582"/>
<evidence type="ECO:0000256" key="3">
    <source>
        <dbReference type="ARBA" id="ARBA00022475"/>
    </source>
</evidence>
<feature type="transmembrane region" description="Helical" evidence="8">
    <location>
        <begin position="81"/>
        <end position="100"/>
    </location>
</feature>
<dbReference type="SUPFAM" id="SSF161098">
    <property type="entry name" value="MetI-like"/>
    <property type="match status" value="1"/>
</dbReference>
<evidence type="ECO:0000256" key="7">
    <source>
        <dbReference type="ARBA" id="ARBA00023136"/>
    </source>
</evidence>
<dbReference type="STRING" id="33960.TY91_16600"/>
<dbReference type="InterPro" id="IPR000515">
    <property type="entry name" value="MetI-like"/>
</dbReference>
<dbReference type="EMBL" id="AYYR01000117">
    <property type="protein sequence ID" value="KRM73858.1"/>
    <property type="molecule type" value="Genomic_DNA"/>
</dbReference>
<evidence type="ECO:0000256" key="1">
    <source>
        <dbReference type="ARBA" id="ARBA00004651"/>
    </source>
</evidence>
<protein>
    <submittedName>
        <fullName evidence="10">ABC transporter, permease protein</fullName>
    </submittedName>
</protein>
<accession>A0A0R2B582</accession>
<feature type="transmembrane region" description="Helical" evidence="8">
    <location>
        <begin position="189"/>
        <end position="209"/>
    </location>
</feature>
<evidence type="ECO:0000259" key="9">
    <source>
        <dbReference type="PROSITE" id="PS50928"/>
    </source>
</evidence>
<keyword evidence="6 8" id="KW-1133">Transmembrane helix</keyword>
<evidence type="ECO:0000256" key="6">
    <source>
        <dbReference type="ARBA" id="ARBA00022989"/>
    </source>
</evidence>
<sequence length="247" mass="27561">MNFDWHYFFSLFTQLPAYVPITILMAVLSMILAIFIGGFLTSLQLSPVAPFRGFAHLYISLFRGMPTLVQLFIIFYGLPQIFPALRGLSAFAAVVFGLGFKQASYLAEIFRAAVNSVDKGQIEAGQSLNISRSKLFLNVVLPQATINALPATGNTFVSLVKETSLAFTLGLTELFGDGKMIAGESFKYFETYLAVGIIYWILIVVYTWLQHLLENALQKPYRRTANVINRSKEPVSENRPEASLETH</sequence>
<dbReference type="InterPro" id="IPR043429">
    <property type="entry name" value="ArtM/GltK/GlnP/TcyL/YhdX-like"/>
</dbReference>
<gene>
    <name evidence="10" type="ORF">FC82_GL001057</name>
</gene>
<reference evidence="10 11" key="1">
    <citation type="journal article" date="2015" name="Genome Announc.">
        <title>Expanding the biotechnology potential of lactobacilli through comparative genomics of 213 strains and associated genera.</title>
        <authorList>
            <person name="Sun Z."/>
            <person name="Harris H.M."/>
            <person name="McCann A."/>
            <person name="Guo C."/>
            <person name="Argimon S."/>
            <person name="Zhang W."/>
            <person name="Yang X."/>
            <person name="Jeffery I.B."/>
            <person name="Cooney J.C."/>
            <person name="Kagawa T.F."/>
            <person name="Liu W."/>
            <person name="Song Y."/>
            <person name="Salvetti E."/>
            <person name="Wrobel A."/>
            <person name="Rasinkangas P."/>
            <person name="Parkhill J."/>
            <person name="Rea M.C."/>
            <person name="O'Sullivan O."/>
            <person name="Ritari J."/>
            <person name="Douillard F.P."/>
            <person name="Paul Ross R."/>
            <person name="Yang R."/>
            <person name="Briner A.E."/>
            <person name="Felis G.E."/>
            <person name="de Vos W.M."/>
            <person name="Barrangou R."/>
            <person name="Klaenhammer T.R."/>
            <person name="Caufield P.W."/>
            <person name="Cui Y."/>
            <person name="Zhang H."/>
            <person name="O'Toole P.W."/>
        </authorList>
    </citation>
    <scope>NUCLEOTIDE SEQUENCE [LARGE SCALE GENOMIC DNA]</scope>
    <source>
        <strain evidence="10 11">DSM 20515</strain>
    </source>
</reference>
<feature type="transmembrane region" description="Helical" evidence="8">
    <location>
        <begin position="55"/>
        <end position="75"/>
    </location>
</feature>
<organism evidence="10 11">
    <name type="scientific">Secundilactobacillus collinoides DSM 20515 = JCM 1123</name>
    <dbReference type="NCBI Taxonomy" id="1423733"/>
    <lineage>
        <taxon>Bacteria</taxon>
        <taxon>Bacillati</taxon>
        <taxon>Bacillota</taxon>
        <taxon>Bacilli</taxon>
        <taxon>Lactobacillales</taxon>
        <taxon>Lactobacillaceae</taxon>
        <taxon>Secundilactobacillus</taxon>
    </lineage>
</organism>
<evidence type="ECO:0000256" key="4">
    <source>
        <dbReference type="ARBA" id="ARBA00022692"/>
    </source>
</evidence>
<dbReference type="PATRIC" id="fig|1423733.4.peg.1115"/>
<comment type="subcellular location">
    <subcellularLocation>
        <location evidence="1 8">Cell membrane</location>
        <topology evidence="1 8">Multi-pass membrane protein</topology>
    </subcellularLocation>
</comment>
<dbReference type="PROSITE" id="PS50928">
    <property type="entry name" value="ABC_TM1"/>
    <property type="match status" value="1"/>
</dbReference>
<dbReference type="RefSeq" id="WP_056997412.1">
    <property type="nucleotide sequence ID" value="NZ_AYYR01000117.1"/>
</dbReference>
<keyword evidence="5" id="KW-0029">Amino-acid transport</keyword>
<proteinExistence type="inferred from homology"/>
<dbReference type="InterPro" id="IPR035906">
    <property type="entry name" value="MetI-like_sf"/>
</dbReference>
<name>A0A0R2B582_SECCO</name>
<dbReference type="PANTHER" id="PTHR30614">
    <property type="entry name" value="MEMBRANE COMPONENT OF AMINO ACID ABC TRANSPORTER"/>
    <property type="match status" value="1"/>
</dbReference>
<dbReference type="Proteomes" id="UP000051845">
    <property type="component" value="Unassembled WGS sequence"/>
</dbReference>
<evidence type="ECO:0000256" key="8">
    <source>
        <dbReference type="RuleBase" id="RU363032"/>
    </source>
</evidence>
<evidence type="ECO:0000313" key="11">
    <source>
        <dbReference type="Proteomes" id="UP000051845"/>
    </source>
</evidence>
<dbReference type="CDD" id="cd06261">
    <property type="entry name" value="TM_PBP2"/>
    <property type="match status" value="1"/>
</dbReference>
<keyword evidence="3" id="KW-1003">Cell membrane</keyword>
<dbReference type="NCBIfam" id="TIGR01726">
    <property type="entry name" value="HEQRo_perm_3TM"/>
    <property type="match status" value="1"/>
</dbReference>
<dbReference type="Gene3D" id="1.10.3720.10">
    <property type="entry name" value="MetI-like"/>
    <property type="match status" value="1"/>
</dbReference>
<dbReference type="PANTHER" id="PTHR30614:SF0">
    <property type="entry name" value="L-CYSTINE TRANSPORT SYSTEM PERMEASE PROTEIN TCYL"/>
    <property type="match status" value="1"/>
</dbReference>
<dbReference type="GO" id="GO:0015184">
    <property type="term" value="F:L-cystine transmembrane transporter activity"/>
    <property type="evidence" value="ECO:0007669"/>
    <property type="project" value="TreeGrafter"/>
</dbReference>
<dbReference type="Pfam" id="PF00528">
    <property type="entry name" value="BPD_transp_1"/>
    <property type="match status" value="1"/>
</dbReference>